<dbReference type="AlphaFoldDB" id="A0A2D0KL75"/>
<dbReference type="CDD" id="cd00093">
    <property type="entry name" value="HTH_XRE"/>
    <property type="match status" value="1"/>
</dbReference>
<dbReference type="InterPro" id="IPR039418">
    <property type="entry name" value="LexA-like"/>
</dbReference>
<dbReference type="SUPFAM" id="SSF51306">
    <property type="entry name" value="LexA/Signal peptidase"/>
    <property type="match status" value="1"/>
</dbReference>
<dbReference type="InterPro" id="IPR001387">
    <property type="entry name" value="Cro/C1-type_HTH"/>
</dbReference>
<gene>
    <name evidence="2" type="ORF">Xsto_03434</name>
</gene>
<dbReference type="Gene3D" id="1.10.260.40">
    <property type="entry name" value="lambda repressor-like DNA-binding domains"/>
    <property type="match status" value="1"/>
</dbReference>
<dbReference type="PANTHER" id="PTHR33516:SF2">
    <property type="entry name" value="LEXA REPRESSOR-RELATED"/>
    <property type="match status" value="1"/>
</dbReference>
<dbReference type="InterPro" id="IPR050077">
    <property type="entry name" value="LexA_repressor"/>
</dbReference>
<sequence>MPPVFLNNIQSIKYFNTFSIYYFNSIGIKIGFMKKKLTAEQLADAKRLKDIYVSKKKQLGISQEKFADELGKSQGAISHYLNGTNALNLEIAAYFANKLEVTITDFSPTLDKQAKKLLTAVYGKNIVLVEKPDTCKQYPLLDWADAGNWCEEPVLPYSIKQRYDSTVECSRHAFWLEVKNDSMTSPNGISIPQGMLILVDPKVKPLANKLVIAKLEGEEKLTFKQLITEGYDTYLKPLNPQYSMIPLSDNIHILGVVVEARVAKLP</sequence>
<evidence type="ECO:0000259" key="1">
    <source>
        <dbReference type="PROSITE" id="PS50943"/>
    </source>
</evidence>
<organism evidence="2 3">
    <name type="scientific">Xenorhabdus stockiae</name>
    <dbReference type="NCBI Taxonomy" id="351614"/>
    <lineage>
        <taxon>Bacteria</taxon>
        <taxon>Pseudomonadati</taxon>
        <taxon>Pseudomonadota</taxon>
        <taxon>Gammaproteobacteria</taxon>
        <taxon>Enterobacterales</taxon>
        <taxon>Morganellaceae</taxon>
        <taxon>Xenorhabdus</taxon>
    </lineage>
</organism>
<accession>A0A2D0KL75</accession>
<dbReference type="InterPro" id="IPR015927">
    <property type="entry name" value="Peptidase_S24_S26A/B/C"/>
</dbReference>
<dbReference type="Gene3D" id="2.10.109.10">
    <property type="entry name" value="Umud Fragment, subunit A"/>
    <property type="match status" value="1"/>
</dbReference>
<dbReference type="PANTHER" id="PTHR33516">
    <property type="entry name" value="LEXA REPRESSOR"/>
    <property type="match status" value="1"/>
</dbReference>
<dbReference type="SUPFAM" id="SSF47413">
    <property type="entry name" value="lambda repressor-like DNA-binding domains"/>
    <property type="match status" value="1"/>
</dbReference>
<dbReference type="InterPro" id="IPR010982">
    <property type="entry name" value="Lambda_DNA-bd_dom_sf"/>
</dbReference>
<reference evidence="2 3" key="1">
    <citation type="journal article" date="2017" name="Nat. Microbiol.">
        <title>Natural product diversity associated with the nematode symbionts Photorhabdus and Xenorhabdus.</title>
        <authorList>
            <person name="Tobias N.J."/>
            <person name="Wolff H."/>
            <person name="Djahanschiri B."/>
            <person name="Grundmann F."/>
            <person name="Kronenwerth M."/>
            <person name="Shi Y.M."/>
            <person name="Simonyi S."/>
            <person name="Grun P."/>
            <person name="Shapiro-Ilan D."/>
            <person name="Pidot S.J."/>
            <person name="Stinear T.P."/>
            <person name="Ebersberger I."/>
            <person name="Bode H.B."/>
        </authorList>
    </citation>
    <scope>NUCLEOTIDE SEQUENCE [LARGE SCALE GENOMIC DNA]</scope>
    <source>
        <strain evidence="2 3">DSM 17904</strain>
    </source>
</reference>
<protein>
    <submittedName>
        <fullName evidence="2">Repressor</fullName>
    </submittedName>
</protein>
<dbReference type="Pfam" id="PF00717">
    <property type="entry name" value="Peptidase_S24"/>
    <property type="match status" value="1"/>
</dbReference>
<dbReference type="InterPro" id="IPR036286">
    <property type="entry name" value="LexA/Signal_pep-like_sf"/>
</dbReference>
<dbReference type="PROSITE" id="PS50943">
    <property type="entry name" value="HTH_CROC1"/>
    <property type="match status" value="1"/>
</dbReference>
<comment type="caution">
    <text evidence="2">The sequence shown here is derived from an EMBL/GenBank/DDBJ whole genome shotgun (WGS) entry which is preliminary data.</text>
</comment>
<dbReference type="CDD" id="cd06529">
    <property type="entry name" value="S24_LexA-like"/>
    <property type="match status" value="1"/>
</dbReference>
<keyword evidence="3" id="KW-1185">Reference proteome</keyword>
<proteinExistence type="predicted"/>
<dbReference type="Proteomes" id="UP000222366">
    <property type="component" value="Unassembled WGS sequence"/>
</dbReference>
<name>A0A2D0KL75_9GAMM</name>
<dbReference type="GO" id="GO:0003677">
    <property type="term" value="F:DNA binding"/>
    <property type="evidence" value="ECO:0007669"/>
    <property type="project" value="InterPro"/>
</dbReference>
<feature type="domain" description="HTH cro/C1-type" evidence="1">
    <location>
        <begin position="57"/>
        <end position="106"/>
    </location>
</feature>
<dbReference type="Pfam" id="PF01381">
    <property type="entry name" value="HTH_3"/>
    <property type="match status" value="1"/>
</dbReference>
<dbReference type="EMBL" id="NJAJ01000040">
    <property type="protein sequence ID" value="PHM63977.1"/>
    <property type="molecule type" value="Genomic_DNA"/>
</dbReference>
<evidence type="ECO:0000313" key="3">
    <source>
        <dbReference type="Proteomes" id="UP000222366"/>
    </source>
</evidence>
<evidence type="ECO:0000313" key="2">
    <source>
        <dbReference type="EMBL" id="PHM63977.1"/>
    </source>
</evidence>
<dbReference type="SMART" id="SM00530">
    <property type="entry name" value="HTH_XRE"/>
    <property type="match status" value="1"/>
</dbReference>